<evidence type="ECO:0000256" key="2">
    <source>
        <dbReference type="ARBA" id="ARBA00006048"/>
    </source>
</evidence>
<gene>
    <name evidence="11" type="ORF">NP233_g1664</name>
</gene>
<feature type="region of interest" description="Disordered" evidence="9">
    <location>
        <begin position="649"/>
        <end position="668"/>
    </location>
</feature>
<evidence type="ECO:0000256" key="7">
    <source>
        <dbReference type="ARBA" id="ARBA00030832"/>
    </source>
</evidence>
<accession>A0AAD5W0I0</accession>
<dbReference type="CDD" id="cd04301">
    <property type="entry name" value="NAT_SF"/>
    <property type="match status" value="1"/>
</dbReference>
<dbReference type="SUPFAM" id="SSF55729">
    <property type="entry name" value="Acyl-CoA N-acyltransferases (Nat)"/>
    <property type="match status" value="1"/>
</dbReference>
<evidence type="ECO:0000256" key="1">
    <source>
        <dbReference type="ARBA" id="ARBA00004832"/>
    </source>
</evidence>
<comment type="caution">
    <text evidence="11">The sequence shown here is derived from an EMBL/GenBank/DDBJ whole genome shotgun (WGS) entry which is preliminary data.</text>
</comment>
<evidence type="ECO:0000259" key="10">
    <source>
        <dbReference type="PROSITE" id="PS51186"/>
    </source>
</evidence>
<evidence type="ECO:0000256" key="9">
    <source>
        <dbReference type="SAM" id="MobiDB-lite"/>
    </source>
</evidence>
<evidence type="ECO:0000256" key="4">
    <source>
        <dbReference type="ARBA" id="ARBA00022679"/>
    </source>
</evidence>
<evidence type="ECO:0000313" key="12">
    <source>
        <dbReference type="Proteomes" id="UP001213000"/>
    </source>
</evidence>
<dbReference type="InterPro" id="IPR032675">
    <property type="entry name" value="LRR_dom_sf"/>
</dbReference>
<comment type="similarity">
    <text evidence="2">Belongs to the acetyltransferase family. GNA1 subfamily.</text>
</comment>
<proteinExistence type="inferred from homology"/>
<dbReference type="InterPro" id="IPR039143">
    <property type="entry name" value="GNPNAT1-like"/>
</dbReference>
<dbReference type="InterPro" id="IPR016181">
    <property type="entry name" value="Acyl_CoA_acyltransferase"/>
</dbReference>
<feature type="domain" description="N-acetyltransferase" evidence="10">
    <location>
        <begin position="43"/>
        <end position="208"/>
    </location>
</feature>
<dbReference type="GO" id="GO:0004343">
    <property type="term" value="F:glucosamine 6-phosphate N-acetyltransferase activity"/>
    <property type="evidence" value="ECO:0007669"/>
    <property type="project" value="UniProtKB-EC"/>
</dbReference>
<comment type="catalytic activity">
    <reaction evidence="8">
        <text>D-glucosamine 6-phosphate + acetyl-CoA = N-acetyl-D-glucosamine 6-phosphate + CoA + H(+)</text>
        <dbReference type="Rhea" id="RHEA:10292"/>
        <dbReference type="ChEBI" id="CHEBI:15378"/>
        <dbReference type="ChEBI" id="CHEBI:57287"/>
        <dbReference type="ChEBI" id="CHEBI:57288"/>
        <dbReference type="ChEBI" id="CHEBI:57513"/>
        <dbReference type="ChEBI" id="CHEBI:58725"/>
        <dbReference type="EC" id="2.3.1.4"/>
    </reaction>
</comment>
<dbReference type="AlphaFoldDB" id="A0AAD5W0I0"/>
<dbReference type="EC" id="2.3.1.4" evidence="3"/>
<name>A0AAD5W0I0_9AGAR</name>
<keyword evidence="12" id="KW-1185">Reference proteome</keyword>
<dbReference type="PANTHER" id="PTHR13355:SF11">
    <property type="entry name" value="GLUCOSAMINE 6-PHOSPHATE N-ACETYLTRANSFERASE"/>
    <property type="match status" value="1"/>
</dbReference>
<evidence type="ECO:0000256" key="5">
    <source>
        <dbReference type="ARBA" id="ARBA00023315"/>
    </source>
</evidence>
<keyword evidence="5" id="KW-0012">Acyltransferase</keyword>
<reference evidence="11" key="1">
    <citation type="submission" date="2022-07" db="EMBL/GenBank/DDBJ databases">
        <title>Genome Sequence of Leucocoprinus birnbaumii.</title>
        <authorList>
            <person name="Buettner E."/>
        </authorList>
    </citation>
    <scope>NUCLEOTIDE SEQUENCE</scope>
    <source>
        <strain evidence="11">VT141</strain>
    </source>
</reference>
<evidence type="ECO:0000256" key="6">
    <source>
        <dbReference type="ARBA" id="ARBA00030011"/>
    </source>
</evidence>
<dbReference type="Gene3D" id="3.40.630.30">
    <property type="match status" value="1"/>
</dbReference>
<dbReference type="Gene3D" id="3.80.10.10">
    <property type="entry name" value="Ribonuclease Inhibitor"/>
    <property type="match status" value="1"/>
</dbReference>
<dbReference type="Proteomes" id="UP001213000">
    <property type="component" value="Unassembled WGS sequence"/>
</dbReference>
<dbReference type="FunFam" id="3.40.630.30:FF:000105">
    <property type="entry name" value="Glucosamine 6-phosphate N-acetyltransferase"/>
    <property type="match status" value="1"/>
</dbReference>
<keyword evidence="4" id="KW-0808">Transferase</keyword>
<evidence type="ECO:0000313" key="11">
    <source>
        <dbReference type="EMBL" id="KAJ3574596.1"/>
    </source>
</evidence>
<dbReference type="PANTHER" id="PTHR13355">
    <property type="entry name" value="GLUCOSAMINE 6-PHOSPHATE N-ACETYLTRANSFERASE"/>
    <property type="match status" value="1"/>
</dbReference>
<organism evidence="11 12">
    <name type="scientific">Leucocoprinus birnbaumii</name>
    <dbReference type="NCBI Taxonomy" id="56174"/>
    <lineage>
        <taxon>Eukaryota</taxon>
        <taxon>Fungi</taxon>
        <taxon>Dikarya</taxon>
        <taxon>Basidiomycota</taxon>
        <taxon>Agaricomycotina</taxon>
        <taxon>Agaricomycetes</taxon>
        <taxon>Agaricomycetidae</taxon>
        <taxon>Agaricales</taxon>
        <taxon>Agaricineae</taxon>
        <taxon>Agaricaceae</taxon>
        <taxon>Leucocoprinus</taxon>
    </lineage>
</organism>
<dbReference type="InterPro" id="IPR000182">
    <property type="entry name" value="GNAT_dom"/>
</dbReference>
<evidence type="ECO:0000256" key="3">
    <source>
        <dbReference type="ARBA" id="ARBA00012703"/>
    </source>
</evidence>
<comment type="pathway">
    <text evidence="1">Nucleotide-sugar biosynthesis; UDP-N-acetyl-alpha-D-glucosamine biosynthesis; N-acetyl-alpha-D-glucosamine 1-phosphate from alpha-D-glucosamine 6-phosphate (route I): step 1/2.</text>
</comment>
<dbReference type="Pfam" id="PF00583">
    <property type="entry name" value="Acetyltransf_1"/>
    <property type="match status" value="1"/>
</dbReference>
<sequence>MSSMPVSSPVQEYPKWTPDHELELLFHPDTIPVQVRRELHPDLHIRPLARTDYNRSHLSVLSVLTVVTDPGLAAYQARFDLLRSQPKTNYTIVIIDKPTDQIIAVGSVFVEHKFLRGLGSVGHIEDIAVNPNVQGKKLGLRVIQALTGISEREGCYKTILNCSDKNIPFYEKCGYVKKENEMAKTSFLGHPNFLCDGQLDNTAEYTCEASTQATHRNELQVWASRSLHYSTKIYTPTCSDYLAPNLSNFDESLVTTQLEHFPIQPRGLNLSNWQCIGASTSTKYSITSLSSLARLLNIATGTEARSMLSQEHVAHSGHQLLITCGLNTSVDPEPPTLLTPSALLEILHRYAPRVRTLVIRDDDVKCVQSLLELEIPPGTSSIPLFPNVTVLGWRVKGPHLLHYIKFFLTDGLQGLLLYILGSNDQLELLASTLTGSCRAVSDLVITFTTQEINGTEALSRAFPSWSNISILNLSNPPQDCFTVILTMPKLASLDILCWSNQFPKFEVPDWSSCATPPFPSLRSLNLHAQAPHQFATKLIKLLRKTELTRLSAHFRISFSMDAVSEFVEAIADYCNENSLECIALKFAVWPVPVRHFIPFSHIEPLLRFGKMRTFCLDFEFQTSGISEDQAMKMALAWPELRRLCINSRSRQIPESPTSDESEPDDSTHWNPKTTTLLSILPFVKHCTHLRHLDIYLDASDINARKKLRDHPEVYEGQRNYALRFLTAGYSEISHKEFVAGFLSEVFPRLEDIISDEKFSDGARNSYHEDWQYVAQVLLPLLSKAKEKERRYFGVKMDGLEGGGERREIFRKSRRLHELVEGRDGDWADRDNVELARETDYDEDLDEEVDWLQGIWLTSIDILE</sequence>
<dbReference type="PROSITE" id="PS51186">
    <property type="entry name" value="GNAT"/>
    <property type="match status" value="1"/>
</dbReference>
<dbReference type="EMBL" id="JANIEX010000063">
    <property type="protein sequence ID" value="KAJ3574596.1"/>
    <property type="molecule type" value="Genomic_DNA"/>
</dbReference>
<evidence type="ECO:0000256" key="8">
    <source>
        <dbReference type="ARBA" id="ARBA00048964"/>
    </source>
</evidence>
<protein>
    <recommendedName>
        <fullName evidence="3">glucosamine-phosphate N-acetyltransferase</fullName>
        <ecNumber evidence="3">2.3.1.4</ecNumber>
    </recommendedName>
    <alternativeName>
        <fullName evidence="6">Phosphoglucosamine acetylase</fullName>
    </alternativeName>
    <alternativeName>
        <fullName evidence="7">Phosphoglucosamine transacetylase</fullName>
    </alternativeName>
</protein>